<feature type="compositionally biased region" description="Basic residues" evidence="2">
    <location>
        <begin position="13"/>
        <end position="22"/>
    </location>
</feature>
<sequence length="377" mass="43514">MLSDQQTNSSSRSQKKGTKRKQGNSEEQNHKFHDDHKNSTMNDEETMQDDDDTLLNVGQDYVDYDDGTSEASGPLIVDFDVNVPDLEKDYFGVELYIRNYLQGNEFNYVEMTELLLGDEQNKIPNPLTSVIKTANDNVPTAAASSAQLNVTKEESSKEQQKQSSWSGMKDDDEVDPSQWDWTMDMYGLISLLDYKLLKKKQCMKQIKAFVLQKCADKDKYAKLCEVFDNSKLGIIVNERVINLPYEVGGMLHVNLFEELEREQKENNFSKFQYYLILTKVFHMKSPLAGQVKKVKDEALFYKPEEQFYYERAFVSFTYPIKSDFTEDSSTVTLTDDTFQQGLCMIIESSKIRKILKKIKDELIPNSNNTNDNNNQDE</sequence>
<name>A0A6A5BJF4_NAEFO</name>
<dbReference type="InterPro" id="IPR025602">
    <property type="entry name" value="BCP1_family"/>
</dbReference>
<accession>A0A6A5BJF4</accession>
<keyword evidence="4" id="KW-1185">Reference proteome</keyword>
<dbReference type="VEuPathDB" id="AmoebaDB:NF0045030"/>
<feature type="compositionally biased region" description="Basic and acidic residues" evidence="2">
    <location>
        <begin position="23"/>
        <end position="38"/>
    </location>
</feature>
<evidence type="ECO:0000256" key="1">
    <source>
        <dbReference type="ARBA" id="ARBA00006781"/>
    </source>
</evidence>
<dbReference type="PANTHER" id="PTHR13261:SF0">
    <property type="entry name" value="BRCA2 AND CDKN1A-INTERACTING PROTEIN"/>
    <property type="match status" value="1"/>
</dbReference>
<feature type="compositionally biased region" description="Polar residues" evidence="2">
    <location>
        <begin position="1"/>
        <end position="12"/>
    </location>
</feature>
<comment type="similarity">
    <text evidence="1">Belongs to the BCP1 family.</text>
</comment>
<comment type="caution">
    <text evidence="3">The sequence shown here is derived from an EMBL/GenBank/DDBJ whole genome shotgun (WGS) entry which is preliminary data.</text>
</comment>
<dbReference type="VEuPathDB" id="AmoebaDB:NfTy_075490"/>
<evidence type="ECO:0000256" key="2">
    <source>
        <dbReference type="SAM" id="MobiDB-lite"/>
    </source>
</evidence>
<reference evidence="3 4" key="1">
    <citation type="journal article" date="2019" name="Sci. Rep.">
        <title>Nanopore sequencing improves the draft genome of the human pathogenic amoeba Naegleria fowleri.</title>
        <authorList>
            <person name="Liechti N."/>
            <person name="Schurch N."/>
            <person name="Bruggmann R."/>
            <person name="Wittwer M."/>
        </authorList>
    </citation>
    <scope>NUCLEOTIDE SEQUENCE [LARGE SCALE GENOMIC DNA]</scope>
    <source>
        <strain evidence="3 4">ATCC 30894</strain>
    </source>
</reference>
<organism evidence="3 4">
    <name type="scientific">Naegleria fowleri</name>
    <name type="common">Brain eating amoeba</name>
    <dbReference type="NCBI Taxonomy" id="5763"/>
    <lineage>
        <taxon>Eukaryota</taxon>
        <taxon>Discoba</taxon>
        <taxon>Heterolobosea</taxon>
        <taxon>Tetramitia</taxon>
        <taxon>Eutetramitia</taxon>
        <taxon>Vahlkampfiidae</taxon>
        <taxon>Naegleria</taxon>
    </lineage>
</organism>
<dbReference type="Pfam" id="PF13862">
    <property type="entry name" value="BCCIP"/>
    <property type="match status" value="1"/>
</dbReference>
<gene>
    <name evidence="3" type="ORF">FDP41_006818</name>
</gene>
<feature type="region of interest" description="Disordered" evidence="2">
    <location>
        <begin position="1"/>
        <end position="47"/>
    </location>
</feature>
<dbReference type="GeneID" id="68114036"/>
<feature type="region of interest" description="Disordered" evidence="2">
    <location>
        <begin position="142"/>
        <end position="172"/>
    </location>
</feature>
<dbReference type="OMA" id="LCMIIES"/>
<proteinExistence type="inferred from homology"/>
<dbReference type="RefSeq" id="XP_044558921.1">
    <property type="nucleotide sequence ID" value="XM_044710494.1"/>
</dbReference>
<evidence type="ECO:0008006" key="5">
    <source>
        <dbReference type="Google" id="ProtNLM"/>
    </source>
</evidence>
<dbReference type="GO" id="GO:0005634">
    <property type="term" value="C:nucleus"/>
    <property type="evidence" value="ECO:0007669"/>
    <property type="project" value="TreeGrafter"/>
</dbReference>
<feature type="compositionally biased region" description="Basic and acidic residues" evidence="2">
    <location>
        <begin position="151"/>
        <end position="160"/>
    </location>
</feature>
<evidence type="ECO:0000313" key="3">
    <source>
        <dbReference type="EMBL" id="KAF0974208.1"/>
    </source>
</evidence>
<protein>
    <recommendedName>
        <fullName evidence="5">Protein BCCIP homolog</fullName>
    </recommendedName>
</protein>
<dbReference type="VEuPathDB" id="AmoebaDB:FDP41_006818"/>
<evidence type="ECO:0000313" key="4">
    <source>
        <dbReference type="Proteomes" id="UP000444721"/>
    </source>
</evidence>
<dbReference type="AlphaFoldDB" id="A0A6A5BJF4"/>
<dbReference type="PANTHER" id="PTHR13261">
    <property type="entry name" value="BRCA2 AND CDKN1A INTERACTING PROTEIN"/>
    <property type="match status" value="1"/>
</dbReference>
<dbReference type="OrthoDB" id="27543at2759"/>
<dbReference type="Proteomes" id="UP000444721">
    <property type="component" value="Unassembled WGS sequence"/>
</dbReference>
<dbReference type="EMBL" id="VFQX01000053">
    <property type="protein sequence ID" value="KAF0974208.1"/>
    <property type="molecule type" value="Genomic_DNA"/>
</dbReference>